<evidence type="ECO:0000313" key="7">
    <source>
        <dbReference type="EMBL" id="SDU07471.1"/>
    </source>
</evidence>
<comment type="pathway">
    <text evidence="2">Glycan metabolism; lacto-N-neotetraose biosynthesis.</text>
</comment>
<gene>
    <name evidence="7" type="ORF">SAMN05216406_1223</name>
</gene>
<dbReference type="AlphaFoldDB" id="A0A1H2FJG2"/>
<protein>
    <submittedName>
        <fullName evidence="7">Glycosyltransferase family 25 (LPS biosynthesis protein)</fullName>
    </submittedName>
</protein>
<dbReference type="GO" id="GO:0009103">
    <property type="term" value="P:lipopolysaccharide biosynthetic process"/>
    <property type="evidence" value="ECO:0007669"/>
    <property type="project" value="UniProtKB-KW"/>
</dbReference>
<evidence type="ECO:0000259" key="4">
    <source>
        <dbReference type="Pfam" id="PF01755"/>
    </source>
</evidence>
<evidence type="ECO:0000259" key="5">
    <source>
        <dbReference type="Pfam" id="PF08241"/>
    </source>
</evidence>
<dbReference type="Gene3D" id="3.40.50.2000">
    <property type="entry name" value="Glycogen Phosphorylase B"/>
    <property type="match status" value="1"/>
</dbReference>
<evidence type="ECO:0000259" key="6">
    <source>
        <dbReference type="Pfam" id="PF13524"/>
    </source>
</evidence>
<dbReference type="InterPro" id="IPR002654">
    <property type="entry name" value="Glyco_trans_25"/>
</dbReference>
<feature type="domain" description="Glycosyl transferase family 25" evidence="4">
    <location>
        <begin position="663"/>
        <end position="719"/>
    </location>
</feature>
<name>A0A1H2FJG2_9PROT</name>
<dbReference type="Pfam" id="PF08241">
    <property type="entry name" value="Methyltransf_11"/>
    <property type="match status" value="1"/>
</dbReference>
<feature type="domain" description="Spore protein YkvP/CgeB glycosyl transferase-like" evidence="6">
    <location>
        <begin position="491"/>
        <end position="586"/>
    </location>
</feature>
<dbReference type="SUPFAM" id="SSF53335">
    <property type="entry name" value="S-adenosyl-L-methionine-dependent methyltransferases"/>
    <property type="match status" value="1"/>
</dbReference>
<reference evidence="8" key="1">
    <citation type="submission" date="2016-10" db="EMBL/GenBank/DDBJ databases">
        <authorList>
            <person name="Varghese N."/>
            <person name="Submissions S."/>
        </authorList>
    </citation>
    <scope>NUCLEOTIDE SEQUENCE [LARGE SCALE GENOMIC DNA]</scope>
    <source>
        <strain evidence="8">Nm10</strain>
    </source>
</reference>
<sequence length="844" mass="97375">MAHVQQQEFCESIKARFPQFFTGVMVLDIGSLDINGNNQYLFDVESLYLGVDVAQGRNVDVVSEAHLLDLPDATFDIIISTECLEHDRYWIQTLNNAMRMLRPGGVLLITCATIGRPEHGTRRTTPDDAPLLANIDAEWADYYRNLDENDIRTAINIPDTFQFSEFSIGMETHDLYFFAIKHGVFERRLNRSPQLRQSALLDKLSYLEQAVAEHDNQIAERDRQIIEFSQAAIERDKQIIELNQILTERDRQIIELNQVVTEHDRLFASLYQSRSWRITHPLRVFMTQMGRIGAFTRRARAAFRYVARGDFKGLYSRLRSIQLEQAMQNFTVMGPPKRWGIMATPHTLFIAHLIASRLRIHGWEVDILTSAPNGFPHDMYIVICSQMFKKLPPGERRIAYQMEQSVSSRWFTDNYIHILNGSLAVLEYALVNLEFLASKQVVYPHVYYLPVGADPNYMNHVPSTDKNCDVLFYGDSNSSPHRRKMLDALQKNFNVHISPELFGLDMINQIRRARIVINLHYYENALLEMPRIQECLSLGIPVVSETSQDLADYPEISEAVTFFEQGNVQAMLDAVRNALAQPIAPEIVHKAAVRSSERFVFMFDRFLIAMGFLSLEKLAENKLPLPQDVSRIALSMPEAIFRRRVYEANQPQNCAVFDGVRLRPGWVGCGLSYVNLARHAIKHQIKRLTILEDDVLLPDEFEEKMSIVQSYLDTKHNHWDVFSGVIAVLHEKAQILHVETFQGICFVTLDKMTSMVCNIYSEKALHNLVTWNPRHIDDQTNTIDKYLERQDNLRVIVTLPFLVGHREEVHSTLWGFQNTQYSDLIATSEHMLQKKVQSYHNERL</sequence>
<organism evidence="7 8">
    <name type="scientific">Nitrosomonas ureae</name>
    <dbReference type="NCBI Taxonomy" id="44577"/>
    <lineage>
        <taxon>Bacteria</taxon>
        <taxon>Pseudomonadati</taxon>
        <taxon>Pseudomonadota</taxon>
        <taxon>Betaproteobacteria</taxon>
        <taxon>Nitrosomonadales</taxon>
        <taxon>Nitrosomonadaceae</taxon>
        <taxon>Nitrosomonas</taxon>
    </lineage>
</organism>
<dbReference type="InterPro" id="IPR013216">
    <property type="entry name" value="Methyltransf_11"/>
</dbReference>
<keyword evidence="3" id="KW-0448">Lipopolysaccharide biosynthesis</keyword>
<keyword evidence="7" id="KW-0808">Transferase</keyword>
<evidence type="ECO:0000313" key="8">
    <source>
        <dbReference type="Proteomes" id="UP000182882"/>
    </source>
</evidence>
<evidence type="ECO:0000256" key="1">
    <source>
        <dbReference type="ARBA" id="ARBA00005068"/>
    </source>
</evidence>
<dbReference type="CDD" id="cd02440">
    <property type="entry name" value="AdoMet_MTases"/>
    <property type="match status" value="1"/>
</dbReference>
<proteinExistence type="predicted"/>
<dbReference type="Pfam" id="PF01755">
    <property type="entry name" value="Glyco_transf_25"/>
    <property type="match status" value="1"/>
</dbReference>
<dbReference type="KEGG" id="nur:ATY38_07510"/>
<dbReference type="Proteomes" id="UP000182882">
    <property type="component" value="Unassembled WGS sequence"/>
</dbReference>
<dbReference type="InterPro" id="IPR029063">
    <property type="entry name" value="SAM-dependent_MTases_sf"/>
</dbReference>
<dbReference type="Pfam" id="PF13524">
    <property type="entry name" value="Glyco_trans_1_2"/>
    <property type="match status" value="1"/>
</dbReference>
<keyword evidence="8" id="KW-1185">Reference proteome</keyword>
<dbReference type="EMBL" id="FNLN01000022">
    <property type="protein sequence ID" value="SDU07471.1"/>
    <property type="molecule type" value="Genomic_DNA"/>
</dbReference>
<dbReference type="InterPro" id="IPR055259">
    <property type="entry name" value="YkvP/CgeB_Glyco_trans-like"/>
</dbReference>
<accession>A0A1H2FJG2</accession>
<dbReference type="Gene3D" id="3.40.50.150">
    <property type="entry name" value="Vaccinia Virus protein VP39"/>
    <property type="match status" value="1"/>
</dbReference>
<feature type="domain" description="Methyltransferase type 11" evidence="5">
    <location>
        <begin position="61"/>
        <end position="109"/>
    </location>
</feature>
<evidence type="ECO:0000256" key="2">
    <source>
        <dbReference type="ARBA" id="ARBA00005222"/>
    </source>
</evidence>
<evidence type="ECO:0000256" key="3">
    <source>
        <dbReference type="ARBA" id="ARBA00022985"/>
    </source>
</evidence>
<dbReference type="RefSeq" id="WP_062558762.1">
    <property type="nucleotide sequence ID" value="NZ_CP013341.1"/>
</dbReference>
<dbReference type="GO" id="GO:0008757">
    <property type="term" value="F:S-adenosylmethionine-dependent methyltransferase activity"/>
    <property type="evidence" value="ECO:0007669"/>
    <property type="project" value="InterPro"/>
</dbReference>
<comment type="pathway">
    <text evidence="1">Bacterial outer membrane biogenesis; lipooligosaccharide biosynthesis.</text>
</comment>